<dbReference type="EMBL" id="JAGYPM010000007">
    <property type="protein sequence ID" value="MBS4192965.1"/>
    <property type="molecule type" value="Genomic_DNA"/>
</dbReference>
<evidence type="ECO:0000256" key="5">
    <source>
        <dbReference type="ARBA" id="ARBA00023136"/>
    </source>
</evidence>
<protein>
    <submittedName>
        <fullName evidence="7">MFS transporter</fullName>
    </submittedName>
</protein>
<feature type="transmembrane region" description="Helical" evidence="6">
    <location>
        <begin position="283"/>
        <end position="300"/>
    </location>
</feature>
<evidence type="ECO:0000313" key="8">
    <source>
        <dbReference type="Proteomes" id="UP000681027"/>
    </source>
</evidence>
<comment type="caution">
    <text evidence="7">The sequence shown here is derived from an EMBL/GenBank/DDBJ whole genome shotgun (WGS) entry which is preliminary data.</text>
</comment>
<feature type="transmembrane region" description="Helical" evidence="6">
    <location>
        <begin position="38"/>
        <end position="59"/>
    </location>
</feature>
<evidence type="ECO:0000256" key="2">
    <source>
        <dbReference type="ARBA" id="ARBA00022475"/>
    </source>
</evidence>
<evidence type="ECO:0000256" key="6">
    <source>
        <dbReference type="SAM" id="Phobius"/>
    </source>
</evidence>
<feature type="transmembrane region" description="Helical" evidence="6">
    <location>
        <begin position="255"/>
        <end position="276"/>
    </location>
</feature>
<keyword evidence="8" id="KW-1185">Reference proteome</keyword>
<gene>
    <name evidence="7" type="ORF">KHA94_22890</name>
</gene>
<accession>A0ABS5NYR9</accession>
<evidence type="ECO:0000256" key="3">
    <source>
        <dbReference type="ARBA" id="ARBA00022692"/>
    </source>
</evidence>
<evidence type="ECO:0000256" key="1">
    <source>
        <dbReference type="ARBA" id="ARBA00004651"/>
    </source>
</evidence>
<feature type="transmembrane region" description="Helical" evidence="6">
    <location>
        <begin position="344"/>
        <end position="367"/>
    </location>
</feature>
<feature type="transmembrane region" description="Helical" evidence="6">
    <location>
        <begin position="7"/>
        <end position="32"/>
    </location>
</feature>
<keyword evidence="3 6" id="KW-0812">Transmembrane</keyword>
<dbReference type="InterPro" id="IPR011701">
    <property type="entry name" value="MFS"/>
</dbReference>
<dbReference type="SUPFAM" id="SSF103473">
    <property type="entry name" value="MFS general substrate transporter"/>
    <property type="match status" value="1"/>
</dbReference>
<dbReference type="PANTHER" id="PTHR23513">
    <property type="entry name" value="INTEGRAL MEMBRANE EFFLUX PROTEIN-RELATED"/>
    <property type="match status" value="1"/>
</dbReference>
<dbReference type="PANTHER" id="PTHR23513:SF19">
    <property type="entry name" value="MAJOR FACILITATOR SUPERFAMILY (MFS) PROFILE DOMAIN-CONTAINING PROTEIN"/>
    <property type="match status" value="1"/>
</dbReference>
<organism evidence="7 8">
    <name type="scientific">Cytobacillus citreus</name>
    <dbReference type="NCBI Taxonomy" id="2833586"/>
    <lineage>
        <taxon>Bacteria</taxon>
        <taxon>Bacillati</taxon>
        <taxon>Bacillota</taxon>
        <taxon>Bacilli</taxon>
        <taxon>Bacillales</taxon>
        <taxon>Bacillaceae</taxon>
        <taxon>Cytobacillus</taxon>
    </lineage>
</organism>
<feature type="transmembrane region" description="Helical" evidence="6">
    <location>
        <begin position="373"/>
        <end position="394"/>
    </location>
</feature>
<evidence type="ECO:0000313" key="7">
    <source>
        <dbReference type="EMBL" id="MBS4192965.1"/>
    </source>
</evidence>
<dbReference type="Pfam" id="PF07690">
    <property type="entry name" value="MFS_1"/>
    <property type="match status" value="1"/>
</dbReference>
<dbReference type="InterPro" id="IPR036259">
    <property type="entry name" value="MFS_trans_sf"/>
</dbReference>
<evidence type="ECO:0000256" key="4">
    <source>
        <dbReference type="ARBA" id="ARBA00022989"/>
    </source>
</evidence>
<feature type="transmembrane region" description="Helical" evidence="6">
    <location>
        <begin position="166"/>
        <end position="188"/>
    </location>
</feature>
<comment type="subcellular location">
    <subcellularLocation>
        <location evidence="1">Cell membrane</location>
        <topology evidence="1">Multi-pass membrane protein</topology>
    </subcellularLocation>
</comment>
<reference evidence="7 8" key="1">
    <citation type="submission" date="2021-05" db="EMBL/GenBank/DDBJ databases">
        <title>Novel Bacillus species.</title>
        <authorList>
            <person name="Liu G."/>
        </authorList>
    </citation>
    <scope>NUCLEOTIDE SEQUENCE [LARGE SCALE GENOMIC DNA]</scope>
    <source>
        <strain evidence="7 8">FJAT-49705</strain>
    </source>
</reference>
<dbReference type="CDD" id="cd06173">
    <property type="entry name" value="MFS_MefA_like"/>
    <property type="match status" value="1"/>
</dbReference>
<keyword evidence="5 6" id="KW-0472">Membrane</keyword>
<keyword evidence="4 6" id="KW-1133">Transmembrane helix</keyword>
<keyword evidence="2" id="KW-1003">Cell membrane</keyword>
<dbReference type="Gene3D" id="1.20.1250.20">
    <property type="entry name" value="MFS general substrate transporter like domains"/>
    <property type="match status" value="1"/>
</dbReference>
<feature type="transmembrane region" description="Helical" evidence="6">
    <location>
        <begin position="80"/>
        <end position="106"/>
    </location>
</feature>
<feature type="transmembrane region" description="Helical" evidence="6">
    <location>
        <begin position="222"/>
        <end position="243"/>
    </location>
</feature>
<sequence length="408" mass="45179">MKKVPFYSFLVTKTSLALAEVIYIMVITTFIYQKTESALIASMFPLFQAIANLVAGLLSPLIYIKFPFSKLFMSLPGFRAILLTLLLIGFEAIITHIYVLLIHVLIISFVGGLEKPILCSLIPKIVLKDDLVKANGSISVTSQSAQIAGYSFTGLSVLKFGHYPTLFFNIVLVWIAVLCIFITSKYIIENDEKVTENQSRWELMKEGWIFLWKNSTLRMVTLMDVIEGVAGSIWIGAITLVYVKEALNQGEQWWGFINASYYIGSIIGGLLTLLLAKLIQKHLIVSMAVGSLLFSLFTLIYGLTSIPILALLLCVAMGPAYQIRDVAQQTAFQINIESQHLPKVYASQGILLSLVTGFSIFLMGFISDMIGVRAVYILGSILIFISAVLSLSLIQVGKRKSFDGDLNL</sequence>
<proteinExistence type="predicted"/>
<name>A0ABS5NYR9_9BACI</name>
<dbReference type="RefSeq" id="WP_213104409.1">
    <property type="nucleotide sequence ID" value="NZ_JAGYPM010000007.1"/>
</dbReference>
<dbReference type="Proteomes" id="UP000681027">
    <property type="component" value="Unassembled WGS sequence"/>
</dbReference>